<dbReference type="InterPro" id="IPR005119">
    <property type="entry name" value="LysR_subst-bd"/>
</dbReference>
<dbReference type="PANTHER" id="PTHR30346:SF29">
    <property type="entry name" value="LYSR SUBSTRATE-BINDING"/>
    <property type="match status" value="1"/>
</dbReference>
<feature type="domain" description="HTH lysR-type" evidence="5">
    <location>
        <begin position="2"/>
        <end position="59"/>
    </location>
</feature>
<evidence type="ECO:0000256" key="3">
    <source>
        <dbReference type="ARBA" id="ARBA00023125"/>
    </source>
</evidence>
<evidence type="ECO:0000256" key="2">
    <source>
        <dbReference type="ARBA" id="ARBA00023015"/>
    </source>
</evidence>
<evidence type="ECO:0000259" key="5">
    <source>
        <dbReference type="PROSITE" id="PS50931"/>
    </source>
</evidence>
<sequence length="296" mass="32450">MIDLVRLRLFRELSRLGTMTAVAESLALTSSAVSQHLAILEREAGVRLLERVGRRVRLTPDGERLAEHADVILRAVEKAELDLRGATTKPVGRLVIACFATYAVAHLLPALFRVRAQCPELDVVFHEMEPDDALVALRDGRCLLAVTFAYSLVPKPNDDSLIVEELFREPVLLAFPHSKARKRSTIDLGAFAQDDWIVGSRQLDDRLLAERACAAAGFVPRIVHAVDDYDLVLKMVEAGLGVGFVPRLALDRSSKVNVGIGTPKDHALVRIVQAVTRPGIAASPAIRLLLAELARR</sequence>
<evidence type="ECO:0000256" key="4">
    <source>
        <dbReference type="ARBA" id="ARBA00023163"/>
    </source>
</evidence>
<dbReference type="GO" id="GO:0003700">
    <property type="term" value="F:DNA-binding transcription factor activity"/>
    <property type="evidence" value="ECO:0007669"/>
    <property type="project" value="InterPro"/>
</dbReference>
<evidence type="ECO:0000256" key="1">
    <source>
        <dbReference type="ARBA" id="ARBA00009437"/>
    </source>
</evidence>
<dbReference type="EMBL" id="RYYV01000001">
    <property type="protein sequence ID" value="RUL79970.1"/>
    <property type="molecule type" value="Genomic_DNA"/>
</dbReference>
<evidence type="ECO:0000313" key="6">
    <source>
        <dbReference type="EMBL" id="RUL79970.1"/>
    </source>
</evidence>
<dbReference type="Proteomes" id="UP000274358">
    <property type="component" value="Unassembled WGS sequence"/>
</dbReference>
<dbReference type="SUPFAM" id="SSF46785">
    <property type="entry name" value="Winged helix' DNA-binding domain"/>
    <property type="match status" value="1"/>
</dbReference>
<dbReference type="Gene3D" id="3.40.190.10">
    <property type="entry name" value="Periplasmic binding protein-like II"/>
    <property type="match status" value="2"/>
</dbReference>
<reference evidence="6 7" key="1">
    <citation type="submission" date="2018-12" db="EMBL/GenBank/DDBJ databases">
        <title>Dyella dinghuensis sp. nov. DHOA06 and Dyella choica sp. nov. 4M-K27, isolated from forest soil.</title>
        <authorList>
            <person name="Qiu L.-H."/>
            <person name="Gao Z.-H."/>
        </authorList>
    </citation>
    <scope>NUCLEOTIDE SEQUENCE [LARGE SCALE GENOMIC DNA]</scope>
    <source>
        <strain evidence="6 7">4M-K27</strain>
    </source>
</reference>
<keyword evidence="3" id="KW-0238">DNA-binding</keyword>
<keyword evidence="2" id="KW-0805">Transcription regulation</keyword>
<accession>A0A432MB56</accession>
<dbReference type="Pfam" id="PF03466">
    <property type="entry name" value="LysR_substrate"/>
    <property type="match status" value="1"/>
</dbReference>
<proteinExistence type="inferred from homology"/>
<comment type="caution">
    <text evidence="6">The sequence shown here is derived from an EMBL/GenBank/DDBJ whole genome shotgun (WGS) entry which is preliminary data.</text>
</comment>
<dbReference type="InterPro" id="IPR036388">
    <property type="entry name" value="WH-like_DNA-bd_sf"/>
</dbReference>
<dbReference type="Gene3D" id="1.10.10.10">
    <property type="entry name" value="Winged helix-like DNA-binding domain superfamily/Winged helix DNA-binding domain"/>
    <property type="match status" value="1"/>
</dbReference>
<gene>
    <name evidence="6" type="ORF">EKH80_01920</name>
</gene>
<dbReference type="OrthoDB" id="5289754at2"/>
<evidence type="ECO:0000313" key="7">
    <source>
        <dbReference type="Proteomes" id="UP000274358"/>
    </source>
</evidence>
<dbReference type="InterPro" id="IPR036390">
    <property type="entry name" value="WH_DNA-bd_sf"/>
</dbReference>
<dbReference type="GO" id="GO:0003677">
    <property type="term" value="F:DNA binding"/>
    <property type="evidence" value="ECO:0007669"/>
    <property type="project" value="UniProtKB-KW"/>
</dbReference>
<keyword evidence="7" id="KW-1185">Reference proteome</keyword>
<dbReference type="AlphaFoldDB" id="A0A432MB56"/>
<dbReference type="Pfam" id="PF00126">
    <property type="entry name" value="HTH_1"/>
    <property type="match status" value="1"/>
</dbReference>
<comment type="similarity">
    <text evidence="1">Belongs to the LysR transcriptional regulatory family.</text>
</comment>
<name>A0A432MB56_9GAMM</name>
<dbReference type="SUPFAM" id="SSF53850">
    <property type="entry name" value="Periplasmic binding protein-like II"/>
    <property type="match status" value="1"/>
</dbReference>
<dbReference type="PROSITE" id="PS50931">
    <property type="entry name" value="HTH_LYSR"/>
    <property type="match status" value="1"/>
</dbReference>
<dbReference type="RefSeq" id="WP_126683021.1">
    <property type="nucleotide sequence ID" value="NZ_RYYV01000001.1"/>
</dbReference>
<keyword evidence="4" id="KW-0804">Transcription</keyword>
<organism evidence="6 7">
    <name type="scientific">Dyella choica</name>
    <dbReference type="NCBI Taxonomy" id="1927959"/>
    <lineage>
        <taxon>Bacteria</taxon>
        <taxon>Pseudomonadati</taxon>
        <taxon>Pseudomonadota</taxon>
        <taxon>Gammaproteobacteria</taxon>
        <taxon>Lysobacterales</taxon>
        <taxon>Rhodanobacteraceae</taxon>
        <taxon>Dyella</taxon>
    </lineage>
</organism>
<dbReference type="InterPro" id="IPR000847">
    <property type="entry name" value="LysR_HTH_N"/>
</dbReference>
<dbReference type="PANTHER" id="PTHR30346">
    <property type="entry name" value="TRANSCRIPTIONAL DUAL REGULATOR HCAR-RELATED"/>
    <property type="match status" value="1"/>
</dbReference>
<protein>
    <submittedName>
        <fullName evidence="6">LysR family transcriptional regulator</fullName>
    </submittedName>
</protein>
<dbReference type="GO" id="GO:0032993">
    <property type="term" value="C:protein-DNA complex"/>
    <property type="evidence" value="ECO:0007669"/>
    <property type="project" value="TreeGrafter"/>
</dbReference>